<dbReference type="SUPFAM" id="SSF52743">
    <property type="entry name" value="Subtilisin-like"/>
    <property type="match status" value="1"/>
</dbReference>
<keyword evidence="4 5" id="KW-0720">Serine protease</keyword>
<dbReference type="InterPro" id="IPR037045">
    <property type="entry name" value="S8pro/Inhibitor_I9_sf"/>
</dbReference>
<dbReference type="InterPro" id="IPR000209">
    <property type="entry name" value="Peptidase_S8/S53_dom"/>
</dbReference>
<reference evidence="11" key="1">
    <citation type="journal article" date="2011" name="Proc. Natl. Acad. Sci. U.S.A.">
        <title>Obligate biotrophy features unraveled by the genomic analysis of rust fungi.</title>
        <authorList>
            <person name="Duplessis S."/>
            <person name="Cuomo C.A."/>
            <person name="Lin Y.-C."/>
            <person name="Aerts A."/>
            <person name="Tisserant E."/>
            <person name="Veneault-Fourrey C."/>
            <person name="Joly D.L."/>
            <person name="Hacquard S."/>
            <person name="Amselem J."/>
            <person name="Cantarel B.L."/>
            <person name="Chiu R."/>
            <person name="Coutinho P.M."/>
            <person name="Feau N."/>
            <person name="Field M."/>
            <person name="Frey P."/>
            <person name="Gelhaye E."/>
            <person name="Goldberg J."/>
            <person name="Grabherr M.G."/>
            <person name="Kodira C.D."/>
            <person name="Kohler A."/>
            <person name="Kuees U."/>
            <person name="Lindquist E.A."/>
            <person name="Lucas S.M."/>
            <person name="Mago R."/>
            <person name="Mauceli E."/>
            <person name="Morin E."/>
            <person name="Murat C."/>
            <person name="Pangilinan J.L."/>
            <person name="Park R."/>
            <person name="Pearson M."/>
            <person name="Quesneville H."/>
            <person name="Rouhier N."/>
            <person name="Sakthikumar S."/>
            <person name="Salamov A.A."/>
            <person name="Schmutz J."/>
            <person name="Selles B."/>
            <person name="Shapiro H."/>
            <person name="Tanguay P."/>
            <person name="Tuskan G.A."/>
            <person name="Henrissat B."/>
            <person name="Van de Peer Y."/>
            <person name="Rouze P."/>
            <person name="Ellis J.G."/>
            <person name="Dodds P.N."/>
            <person name="Schein J.E."/>
            <person name="Zhong S."/>
            <person name="Hamelin R.C."/>
            <person name="Grigoriev I.V."/>
            <person name="Szabo L.J."/>
            <person name="Martin F."/>
        </authorList>
    </citation>
    <scope>NUCLEOTIDE SEQUENCE [LARGE SCALE GENOMIC DNA]</scope>
    <source>
        <strain evidence="11">98AG31 / pathotype 3-4-7</strain>
    </source>
</reference>
<evidence type="ECO:0000256" key="1">
    <source>
        <dbReference type="ARBA" id="ARBA00011073"/>
    </source>
</evidence>
<dbReference type="InterPro" id="IPR015500">
    <property type="entry name" value="Peptidase_S8_subtilisin-rel"/>
</dbReference>
<dbReference type="Gene3D" id="3.30.70.80">
    <property type="entry name" value="Peptidase S8 propeptide/proteinase inhibitor I9"/>
    <property type="match status" value="1"/>
</dbReference>
<evidence type="ECO:0000256" key="2">
    <source>
        <dbReference type="ARBA" id="ARBA00022670"/>
    </source>
</evidence>
<evidence type="ECO:0000259" key="8">
    <source>
        <dbReference type="Pfam" id="PF00082"/>
    </source>
</evidence>
<dbReference type="PANTHER" id="PTHR43806:SF11">
    <property type="entry name" value="CEREVISIN-RELATED"/>
    <property type="match status" value="1"/>
</dbReference>
<accession>F4RQU0</accession>
<feature type="active site" description="Charge relay system" evidence="5">
    <location>
        <position position="452"/>
    </location>
</feature>
<feature type="domain" description="Peptidase S8/S53" evidence="8">
    <location>
        <begin position="246"/>
        <end position="484"/>
    </location>
</feature>
<dbReference type="RefSeq" id="XP_007411463.1">
    <property type="nucleotide sequence ID" value="XM_007411401.1"/>
</dbReference>
<dbReference type="GO" id="GO:0005615">
    <property type="term" value="C:extracellular space"/>
    <property type="evidence" value="ECO:0007669"/>
    <property type="project" value="TreeGrafter"/>
</dbReference>
<dbReference type="OrthoDB" id="19448at2759"/>
<evidence type="ECO:0000256" key="4">
    <source>
        <dbReference type="ARBA" id="ARBA00022825"/>
    </source>
</evidence>
<dbReference type="KEGG" id="mlr:MELLADRAFT_88167"/>
<gene>
    <name evidence="10" type="ORF">MELLADRAFT_88167</name>
</gene>
<protein>
    <submittedName>
        <fullName evidence="10">Subtilisin protease</fullName>
    </submittedName>
</protein>
<dbReference type="PROSITE" id="PS51892">
    <property type="entry name" value="SUBTILASE"/>
    <property type="match status" value="1"/>
</dbReference>
<dbReference type="Proteomes" id="UP000001072">
    <property type="component" value="Unassembled WGS sequence"/>
</dbReference>
<keyword evidence="7" id="KW-0732">Signal</keyword>
<dbReference type="InterPro" id="IPR010259">
    <property type="entry name" value="S8pro/Inhibitor_I9"/>
</dbReference>
<dbReference type="HOGENOM" id="CLU_011263_1_4_1"/>
<feature type="signal peptide" evidence="7">
    <location>
        <begin position="1"/>
        <end position="24"/>
    </location>
</feature>
<dbReference type="PROSITE" id="PS00138">
    <property type="entry name" value="SUBTILASE_SER"/>
    <property type="match status" value="1"/>
</dbReference>
<dbReference type="InterPro" id="IPR023828">
    <property type="entry name" value="Peptidase_S8_Ser-AS"/>
</dbReference>
<evidence type="ECO:0000313" key="10">
    <source>
        <dbReference type="EMBL" id="EGG05098.1"/>
    </source>
</evidence>
<dbReference type="GO" id="GO:0004252">
    <property type="term" value="F:serine-type endopeptidase activity"/>
    <property type="evidence" value="ECO:0007669"/>
    <property type="project" value="UniProtKB-UniRule"/>
</dbReference>
<evidence type="ECO:0000256" key="6">
    <source>
        <dbReference type="SAM" id="MobiDB-lite"/>
    </source>
</evidence>
<dbReference type="VEuPathDB" id="FungiDB:MELLADRAFT_88167"/>
<evidence type="ECO:0000256" key="7">
    <source>
        <dbReference type="SAM" id="SignalP"/>
    </source>
</evidence>
<keyword evidence="11" id="KW-1185">Reference proteome</keyword>
<dbReference type="CDD" id="cd04077">
    <property type="entry name" value="Peptidases_S8_PCSK9_ProteinaseK_like"/>
    <property type="match status" value="1"/>
</dbReference>
<keyword evidence="3 5" id="KW-0378">Hydrolase</keyword>
<dbReference type="InterPro" id="IPR036852">
    <property type="entry name" value="Peptidase_S8/S53_dom_sf"/>
</dbReference>
<dbReference type="Gene3D" id="3.40.50.200">
    <property type="entry name" value="Peptidase S8/S53 domain"/>
    <property type="match status" value="1"/>
</dbReference>
<name>F4RQU0_MELLP</name>
<feature type="domain" description="Inhibitor I9" evidence="9">
    <location>
        <begin position="95"/>
        <end position="171"/>
    </location>
</feature>
<dbReference type="AlphaFoldDB" id="F4RQU0"/>
<feature type="active site" description="Charge relay system" evidence="5">
    <location>
        <position position="296"/>
    </location>
</feature>
<sequence>MRIRKGPAIIQFLAFLTQFNLVQSLSTSGYAQFIKRQDSNSTPTTNQDHQASSLNQTSTKATTLFDQESQEDNGDVAARIAPLIGDPNQSYKPDTYIVILSKNATAARFISQLKNLIDQDMMPSQDQSKIGYVYAENILHGFSARLVGRAFEFVARSPEVEAMVPDTKMSTLPILDSISEYLAPTGVSAESADGSAAATDSGGGYLIQKGTAPWNLQRMSQRPKITANGKDPGKTIFNYSYQEPDGKGTIVYVLDTGARATHADFEGRVEFAAQFGGLSKPSFLSFVDAMWDGNGHGTHCAGVITGRRWGVAKAAKVRAVKVLSDEGGGATSDIIAGIQFVVEQFRITGYPPTVASLSLGGGRNTALDRVVQNAIDLGIHFVVAAGNNNGDSCLSSPAACPDANVVAASDIDDTRAPYSNWGSCVDFFAPGSNVTSAWYSSDKATARISGTSMAAPHVAALMAYHLSQHNMSTKAMTELLRRNSNHGVLSLRADDVLTHDMVSATPNLLIYNMVG</sequence>
<feature type="active site" description="Charge relay system" evidence="5">
    <location>
        <position position="255"/>
    </location>
</feature>
<feature type="compositionally biased region" description="Polar residues" evidence="6">
    <location>
        <begin position="39"/>
        <end position="58"/>
    </location>
</feature>
<dbReference type="InterPro" id="IPR050131">
    <property type="entry name" value="Peptidase_S8_subtilisin-like"/>
</dbReference>
<dbReference type="FunFam" id="3.40.50.200:FF:000033">
    <property type="entry name" value="Uncharacterized protein"/>
    <property type="match status" value="1"/>
</dbReference>
<organism evidence="11">
    <name type="scientific">Melampsora larici-populina (strain 98AG31 / pathotype 3-4-7)</name>
    <name type="common">Poplar leaf rust fungus</name>
    <dbReference type="NCBI Taxonomy" id="747676"/>
    <lineage>
        <taxon>Eukaryota</taxon>
        <taxon>Fungi</taxon>
        <taxon>Dikarya</taxon>
        <taxon>Basidiomycota</taxon>
        <taxon>Pucciniomycotina</taxon>
        <taxon>Pucciniomycetes</taxon>
        <taxon>Pucciniales</taxon>
        <taxon>Melampsoraceae</taxon>
        <taxon>Melampsora</taxon>
    </lineage>
</organism>
<feature type="chain" id="PRO_5003317875" evidence="7">
    <location>
        <begin position="25"/>
        <end position="515"/>
    </location>
</feature>
<dbReference type="PRINTS" id="PR00723">
    <property type="entry name" value="SUBTILISIN"/>
</dbReference>
<dbReference type="GO" id="GO:0006508">
    <property type="term" value="P:proteolysis"/>
    <property type="evidence" value="ECO:0007669"/>
    <property type="project" value="UniProtKB-KW"/>
</dbReference>
<dbReference type="GeneID" id="18934790"/>
<keyword evidence="2 5" id="KW-0645">Protease</keyword>
<feature type="region of interest" description="Disordered" evidence="6">
    <location>
        <begin position="38"/>
        <end position="58"/>
    </location>
</feature>
<evidence type="ECO:0000256" key="3">
    <source>
        <dbReference type="ARBA" id="ARBA00022801"/>
    </source>
</evidence>
<proteinExistence type="inferred from homology"/>
<dbReference type="eggNOG" id="KOG1153">
    <property type="taxonomic scope" value="Eukaryota"/>
</dbReference>
<comment type="similarity">
    <text evidence="1 5">Belongs to the peptidase S8 family.</text>
</comment>
<dbReference type="InterPro" id="IPR022398">
    <property type="entry name" value="Peptidase_S8_His-AS"/>
</dbReference>
<dbReference type="Pfam" id="PF00082">
    <property type="entry name" value="Peptidase_S8"/>
    <property type="match status" value="1"/>
</dbReference>
<dbReference type="InterPro" id="IPR034193">
    <property type="entry name" value="PCSK9_ProteinaseK-like"/>
</dbReference>
<dbReference type="Pfam" id="PF05922">
    <property type="entry name" value="Inhibitor_I9"/>
    <property type="match status" value="1"/>
</dbReference>
<evidence type="ECO:0000313" key="11">
    <source>
        <dbReference type="Proteomes" id="UP000001072"/>
    </source>
</evidence>
<evidence type="ECO:0000259" key="9">
    <source>
        <dbReference type="Pfam" id="PF05922"/>
    </source>
</evidence>
<dbReference type="InParanoid" id="F4RQU0"/>
<dbReference type="PROSITE" id="PS00137">
    <property type="entry name" value="SUBTILASE_HIS"/>
    <property type="match status" value="1"/>
</dbReference>
<dbReference type="EMBL" id="GL883114">
    <property type="protein sequence ID" value="EGG05098.1"/>
    <property type="molecule type" value="Genomic_DNA"/>
</dbReference>
<dbReference type="PANTHER" id="PTHR43806">
    <property type="entry name" value="PEPTIDASE S8"/>
    <property type="match status" value="1"/>
</dbReference>
<evidence type="ECO:0000256" key="5">
    <source>
        <dbReference type="PROSITE-ProRule" id="PRU01240"/>
    </source>
</evidence>